<gene>
    <name evidence="1" type="ORF">HNQ41_002490</name>
</gene>
<evidence type="ECO:0000313" key="1">
    <source>
        <dbReference type="EMBL" id="MBB5174296.1"/>
    </source>
</evidence>
<dbReference type="Proteomes" id="UP000551878">
    <property type="component" value="Unassembled WGS sequence"/>
</dbReference>
<proteinExistence type="predicted"/>
<keyword evidence="1" id="KW-0808">Transferase</keyword>
<comment type="caution">
    <text evidence="1">The sequence shown here is derived from an EMBL/GenBank/DDBJ whole genome shotgun (WGS) entry which is preliminary data.</text>
</comment>
<dbReference type="AlphaFoldDB" id="A0A840QS18"/>
<dbReference type="RefSeq" id="WP_184664723.1">
    <property type="nucleotide sequence ID" value="NZ_JACHHB010000011.1"/>
</dbReference>
<dbReference type="GO" id="GO:0008168">
    <property type="term" value="F:methyltransferase activity"/>
    <property type="evidence" value="ECO:0007669"/>
    <property type="project" value="UniProtKB-KW"/>
</dbReference>
<evidence type="ECO:0000313" key="2">
    <source>
        <dbReference type="Proteomes" id="UP000551878"/>
    </source>
</evidence>
<dbReference type="GO" id="GO:0032259">
    <property type="term" value="P:methylation"/>
    <property type="evidence" value="ECO:0007669"/>
    <property type="project" value="UniProtKB-KW"/>
</dbReference>
<accession>A0A840QS18</accession>
<keyword evidence="2" id="KW-1185">Reference proteome</keyword>
<protein>
    <submittedName>
        <fullName evidence="1">O-methyltransferase involved in polyketide biosynthesis</fullName>
    </submittedName>
</protein>
<sequence>MEFVDHLYDLYKDKLTGDEEDALIIIEGVVADFSNQDIEKIFRDLSEEDRFNMVSLFLYEKFRQKVAKEGIGQTKNRDDQQFKYYH</sequence>
<dbReference type="Pfam" id="PF19651">
    <property type="entry name" value="DUF6154"/>
    <property type="match status" value="1"/>
</dbReference>
<dbReference type="InterPro" id="IPR046152">
    <property type="entry name" value="DUF6154"/>
</dbReference>
<reference evidence="1 2" key="1">
    <citation type="submission" date="2020-08" db="EMBL/GenBank/DDBJ databases">
        <title>Genomic Encyclopedia of Type Strains, Phase IV (KMG-IV): sequencing the most valuable type-strain genomes for metagenomic binning, comparative biology and taxonomic classification.</title>
        <authorList>
            <person name="Goeker M."/>
        </authorList>
    </citation>
    <scope>NUCLEOTIDE SEQUENCE [LARGE SCALE GENOMIC DNA]</scope>
    <source>
        <strain evidence="1 2">DSM 24696</strain>
    </source>
</reference>
<keyword evidence="1" id="KW-0489">Methyltransferase</keyword>
<organism evidence="1 2">
    <name type="scientific">Texcoconibacillus texcoconensis</name>
    <dbReference type="NCBI Taxonomy" id="1095777"/>
    <lineage>
        <taxon>Bacteria</taxon>
        <taxon>Bacillati</taxon>
        <taxon>Bacillota</taxon>
        <taxon>Bacilli</taxon>
        <taxon>Bacillales</taxon>
        <taxon>Bacillaceae</taxon>
        <taxon>Texcoconibacillus</taxon>
    </lineage>
</organism>
<dbReference type="EMBL" id="JACHHB010000011">
    <property type="protein sequence ID" value="MBB5174296.1"/>
    <property type="molecule type" value="Genomic_DNA"/>
</dbReference>
<name>A0A840QS18_9BACI</name>